<name>A0ABV4NUE3_9GAMM</name>
<accession>A0ABV4NUE3</accession>
<evidence type="ECO:0000259" key="1">
    <source>
        <dbReference type="Pfam" id="PF10263"/>
    </source>
</evidence>
<dbReference type="Proteomes" id="UP001569428">
    <property type="component" value="Unassembled WGS sequence"/>
</dbReference>
<dbReference type="InterPro" id="IPR006640">
    <property type="entry name" value="SprT-like_domain"/>
</dbReference>
<dbReference type="RefSeq" id="WP_371837000.1">
    <property type="nucleotide sequence ID" value="NZ_JBGMEK010000001.1"/>
</dbReference>
<organism evidence="2 3">
    <name type="scientific">Microbulbifer epialgicus</name>
    <dbReference type="NCBI Taxonomy" id="393907"/>
    <lineage>
        <taxon>Bacteria</taxon>
        <taxon>Pseudomonadati</taxon>
        <taxon>Pseudomonadota</taxon>
        <taxon>Gammaproteobacteria</taxon>
        <taxon>Cellvibrionales</taxon>
        <taxon>Microbulbiferaceae</taxon>
        <taxon>Microbulbifer</taxon>
    </lineage>
</organism>
<proteinExistence type="predicted"/>
<sequence length="263" mass="29603">MALTPTEALYSSLQMAYDHFNTELFDGRLPNVIFTMQRQQKCMGYLSPDRWASTERDQHCHELAINPSFIGKSSLLNTCQTLVHEACHVWQYSDTSATPSRNGYHNTEWALKMEGIGLMPSHTGLPGGKKTGQKMSDYPILGGQFLEACRTLITVQSFRIPWFDRWAFPANEYQLPHEIKEYLDGKQTGAGQDEPPQSNVVELLATPLVELLKGGRADTFLPAAAKAPPTRTKYQCDCKDNIWGKPGLKIKCETCKQRFLALD</sequence>
<protein>
    <submittedName>
        <fullName evidence="2">SprT-like domain-containing protein</fullName>
    </submittedName>
</protein>
<dbReference type="Pfam" id="PF10263">
    <property type="entry name" value="SprT-like"/>
    <property type="match status" value="1"/>
</dbReference>
<evidence type="ECO:0000313" key="3">
    <source>
        <dbReference type="Proteomes" id="UP001569428"/>
    </source>
</evidence>
<reference evidence="2 3" key="1">
    <citation type="submission" date="2024-08" db="EMBL/GenBank/DDBJ databases">
        <authorList>
            <person name="Ishaq N."/>
        </authorList>
    </citation>
    <scope>NUCLEOTIDE SEQUENCE [LARGE SCALE GENOMIC DNA]</scope>
    <source>
        <strain evidence="2 3">DSM 18651</strain>
    </source>
</reference>
<dbReference type="EMBL" id="JBGMEK010000001">
    <property type="protein sequence ID" value="MFA0809379.1"/>
    <property type="molecule type" value="Genomic_DNA"/>
</dbReference>
<keyword evidence="3" id="KW-1185">Reference proteome</keyword>
<evidence type="ECO:0000313" key="2">
    <source>
        <dbReference type="EMBL" id="MFA0809379.1"/>
    </source>
</evidence>
<comment type="caution">
    <text evidence="2">The sequence shown here is derived from an EMBL/GenBank/DDBJ whole genome shotgun (WGS) entry which is preliminary data.</text>
</comment>
<feature type="domain" description="SprT-like" evidence="1">
    <location>
        <begin position="15"/>
        <end position="119"/>
    </location>
</feature>
<gene>
    <name evidence="2" type="ORF">ACCI49_00485</name>
</gene>